<sequence>MRRSPCLVRASLRGRKKEHFSHIKW</sequence>
<accession>A0A0E9WD29</accession>
<organism evidence="1">
    <name type="scientific">Anguilla anguilla</name>
    <name type="common">European freshwater eel</name>
    <name type="synonym">Muraena anguilla</name>
    <dbReference type="NCBI Taxonomy" id="7936"/>
    <lineage>
        <taxon>Eukaryota</taxon>
        <taxon>Metazoa</taxon>
        <taxon>Chordata</taxon>
        <taxon>Craniata</taxon>
        <taxon>Vertebrata</taxon>
        <taxon>Euteleostomi</taxon>
        <taxon>Actinopterygii</taxon>
        <taxon>Neopterygii</taxon>
        <taxon>Teleostei</taxon>
        <taxon>Anguilliformes</taxon>
        <taxon>Anguillidae</taxon>
        <taxon>Anguilla</taxon>
    </lineage>
</organism>
<reference evidence="1" key="1">
    <citation type="submission" date="2014-11" db="EMBL/GenBank/DDBJ databases">
        <authorList>
            <person name="Amaro Gonzalez C."/>
        </authorList>
    </citation>
    <scope>NUCLEOTIDE SEQUENCE</scope>
</reference>
<name>A0A0E9WD29_ANGAN</name>
<dbReference type="AlphaFoldDB" id="A0A0E9WD29"/>
<protein>
    <submittedName>
        <fullName evidence="1">Uncharacterized protein</fullName>
    </submittedName>
</protein>
<reference evidence="1" key="2">
    <citation type="journal article" date="2015" name="Fish Shellfish Immunol.">
        <title>Early steps in the European eel (Anguilla anguilla)-Vibrio vulnificus interaction in the gills: Role of the RtxA13 toxin.</title>
        <authorList>
            <person name="Callol A."/>
            <person name="Pajuelo D."/>
            <person name="Ebbesson L."/>
            <person name="Teles M."/>
            <person name="MacKenzie S."/>
            <person name="Amaro C."/>
        </authorList>
    </citation>
    <scope>NUCLEOTIDE SEQUENCE</scope>
</reference>
<evidence type="ECO:0000313" key="1">
    <source>
        <dbReference type="EMBL" id="JAH87393.1"/>
    </source>
</evidence>
<proteinExistence type="predicted"/>
<dbReference type="EMBL" id="GBXM01021184">
    <property type="protein sequence ID" value="JAH87393.1"/>
    <property type="molecule type" value="Transcribed_RNA"/>
</dbReference>